<protein>
    <submittedName>
        <fullName evidence="4">Uncharacterized protein</fullName>
    </submittedName>
</protein>
<evidence type="ECO:0000313" key="4">
    <source>
        <dbReference type="EMBL" id="CAH1781639.1"/>
    </source>
</evidence>
<organism evidence="4 5">
    <name type="scientific">Owenia fusiformis</name>
    <name type="common">Polychaete worm</name>
    <dbReference type="NCBI Taxonomy" id="6347"/>
    <lineage>
        <taxon>Eukaryota</taxon>
        <taxon>Metazoa</taxon>
        <taxon>Spiralia</taxon>
        <taxon>Lophotrochozoa</taxon>
        <taxon>Annelida</taxon>
        <taxon>Polychaeta</taxon>
        <taxon>Sedentaria</taxon>
        <taxon>Canalipalpata</taxon>
        <taxon>Sabellida</taxon>
        <taxon>Oweniida</taxon>
        <taxon>Oweniidae</taxon>
        <taxon>Owenia</taxon>
    </lineage>
</organism>
<dbReference type="AlphaFoldDB" id="A0A8J1Y1V4"/>
<dbReference type="Gene3D" id="3.30.70.420">
    <property type="entry name" value="Hydroxymethylglutaryl-CoA reductase, class I/II, NAD/NADP-binding domain"/>
    <property type="match status" value="1"/>
</dbReference>
<dbReference type="EMBL" id="CAIIXF020000004">
    <property type="protein sequence ID" value="CAH1781639.1"/>
    <property type="molecule type" value="Genomic_DNA"/>
</dbReference>
<dbReference type="PANTHER" id="PTHR10572">
    <property type="entry name" value="3-HYDROXY-3-METHYLGLUTARYL-COENZYME A REDUCTASE"/>
    <property type="match status" value="1"/>
</dbReference>
<dbReference type="OrthoDB" id="310654at2759"/>
<name>A0A8J1Y1V4_OWEFU</name>
<dbReference type="InterPro" id="IPR023074">
    <property type="entry name" value="HMG_CoA_Rdtase_cat_sf"/>
</dbReference>
<sequence length="439" mass="47172">MLRLIFKARKNLTKQHTKFNNIAALFCNQSRIDDGGIGQKSAPPIDPEPPTVPCKNDYSEAAAEKRLEWVEGFVGTKLPSLRGWWSPLSEPKPEILQGNIEQSIGLARIPTGVAGPIDFRGTHADGLIMCPMAVTEGGVIASTSRGAKAINESGGVSVHALKSVMGRSPVFICNDAKGAKDFAQWVPTMKTVLQEKVVNKKSQHCRITDIKPIIDANVVNLILEYDTGDASGQNMVTSASYAILVYLMKAAKEYLPEGTIEHSYPCSNAIGDKKSTRYNLLENRGVSVVASVSIPGDVIKETLNGDPASMIKYWSHYCRIQNRAGALGNSLNTSTSLAAMFLAFGQDVACTYESSTSYMEINANSFGGLDVQYQLPCLVAGTIGGGTGLPTQNDCLEIVDCKGDGKKMKLAEVITGFALALELATLADVASNRPLNHRI</sequence>
<comment type="similarity">
    <text evidence="2">Belongs to the HMG-CoA reductase family.</text>
</comment>
<dbReference type="PROSITE" id="PS50065">
    <property type="entry name" value="HMG_COA_REDUCTASE_4"/>
    <property type="match status" value="1"/>
</dbReference>
<dbReference type="InterPro" id="IPR002202">
    <property type="entry name" value="HMG_CoA_Rdtase"/>
</dbReference>
<keyword evidence="3" id="KW-0560">Oxidoreductase</keyword>
<dbReference type="GO" id="GO:0015936">
    <property type="term" value="P:coenzyme A metabolic process"/>
    <property type="evidence" value="ECO:0007669"/>
    <property type="project" value="InterPro"/>
</dbReference>
<evidence type="ECO:0000256" key="3">
    <source>
        <dbReference type="ARBA" id="ARBA00023002"/>
    </source>
</evidence>
<dbReference type="Proteomes" id="UP000749559">
    <property type="component" value="Unassembled WGS sequence"/>
</dbReference>
<dbReference type="SUPFAM" id="SSF56542">
    <property type="entry name" value="Substrate-binding domain of HMG-CoA reductase"/>
    <property type="match status" value="1"/>
</dbReference>
<dbReference type="InterPro" id="IPR009029">
    <property type="entry name" value="HMG_CoA_Rdtase_sub-bd_dom_sf"/>
</dbReference>
<reference evidence="4" key="1">
    <citation type="submission" date="2022-03" db="EMBL/GenBank/DDBJ databases">
        <authorList>
            <person name="Martin C."/>
        </authorList>
    </citation>
    <scope>NUCLEOTIDE SEQUENCE</scope>
</reference>
<comment type="caution">
    <text evidence="4">The sequence shown here is derived from an EMBL/GenBank/DDBJ whole genome shotgun (WGS) entry which is preliminary data.</text>
</comment>
<keyword evidence="5" id="KW-1185">Reference proteome</keyword>
<dbReference type="Gene3D" id="3.90.770.10">
    <property type="entry name" value="3-hydroxy-3-methylglutaryl-coenzyme A Reductase, Chain A, domain 2"/>
    <property type="match status" value="1"/>
</dbReference>
<dbReference type="PANTHER" id="PTHR10572:SF24">
    <property type="entry name" value="3-HYDROXY-3-METHYLGLUTARYL-COENZYME A REDUCTASE"/>
    <property type="match status" value="1"/>
</dbReference>
<comment type="pathway">
    <text evidence="1">Metabolic intermediate biosynthesis; (R)-mevalonate biosynthesis; (R)-mevalonate from acetyl-CoA: step 3/3.</text>
</comment>
<dbReference type="PRINTS" id="PR00071">
    <property type="entry name" value="HMGCOARDTASE"/>
</dbReference>
<dbReference type="Pfam" id="PF00368">
    <property type="entry name" value="HMG-CoA_red"/>
    <property type="match status" value="1"/>
</dbReference>
<evidence type="ECO:0000313" key="5">
    <source>
        <dbReference type="Proteomes" id="UP000749559"/>
    </source>
</evidence>
<gene>
    <name evidence="4" type="ORF">OFUS_LOCUS8199</name>
</gene>
<evidence type="ECO:0000256" key="1">
    <source>
        <dbReference type="ARBA" id="ARBA00005084"/>
    </source>
</evidence>
<evidence type="ECO:0000256" key="2">
    <source>
        <dbReference type="ARBA" id="ARBA00007661"/>
    </source>
</evidence>
<dbReference type="SUPFAM" id="SSF55035">
    <property type="entry name" value="NAD-binding domain of HMG-CoA reductase"/>
    <property type="match status" value="1"/>
</dbReference>
<proteinExistence type="inferred from homology"/>
<dbReference type="InterPro" id="IPR009023">
    <property type="entry name" value="HMG_CoA_Rdtase_NAD(P)-bd_sf"/>
</dbReference>
<accession>A0A8J1Y1V4</accession>
<dbReference type="GO" id="GO:0004420">
    <property type="term" value="F:hydroxymethylglutaryl-CoA reductase (NADPH) activity"/>
    <property type="evidence" value="ECO:0007669"/>
    <property type="project" value="InterPro"/>
</dbReference>